<dbReference type="Gene3D" id="3.40.50.150">
    <property type="entry name" value="Vaccinia Virus protein VP39"/>
    <property type="match status" value="1"/>
</dbReference>
<name>A0A410WW71_9BACL</name>
<dbReference type="InterPro" id="IPR007536">
    <property type="entry name" value="16SrRNA_methylTrfase_J"/>
</dbReference>
<evidence type="ECO:0000313" key="1">
    <source>
        <dbReference type="EMBL" id="MCY9594195.1"/>
    </source>
</evidence>
<dbReference type="EMBL" id="CP026520">
    <property type="protein sequence ID" value="QAV18541.1"/>
    <property type="molecule type" value="Genomic_DNA"/>
</dbReference>
<dbReference type="RefSeq" id="WP_042228137.1">
    <property type="nucleotide sequence ID" value="NZ_CP026520.1"/>
</dbReference>
<proteinExistence type="predicted"/>
<dbReference type="OrthoDB" id="1653798at2"/>
<dbReference type="PANTHER" id="PTHR36112">
    <property type="entry name" value="RIBOSOMAL RNA SMALL SUBUNIT METHYLTRANSFERASE J"/>
    <property type="match status" value="1"/>
</dbReference>
<accession>A0A410WW71</accession>
<keyword evidence="2" id="KW-0489">Methyltransferase</keyword>
<keyword evidence="4" id="KW-1185">Reference proteome</keyword>
<evidence type="ECO:0000313" key="2">
    <source>
        <dbReference type="EMBL" id="QAV18541.1"/>
    </source>
</evidence>
<dbReference type="EMBL" id="JAMDMJ010000001">
    <property type="protein sequence ID" value="MCY9594195.1"/>
    <property type="molecule type" value="Genomic_DNA"/>
</dbReference>
<dbReference type="InterPro" id="IPR029063">
    <property type="entry name" value="SAM-dependent_MTases_sf"/>
</dbReference>
<keyword evidence="2" id="KW-0808">Transferase</keyword>
<dbReference type="Pfam" id="PF04445">
    <property type="entry name" value="SAM_MT"/>
    <property type="match status" value="1"/>
</dbReference>
<dbReference type="SUPFAM" id="SSF53335">
    <property type="entry name" value="S-adenosyl-L-methionine-dependent methyltransferases"/>
    <property type="match status" value="1"/>
</dbReference>
<dbReference type="Proteomes" id="UP000288943">
    <property type="component" value="Chromosome"/>
</dbReference>
<gene>
    <name evidence="1" type="ORF">M5X16_00180</name>
    <name evidence="2" type="ORF">PC41400_13000</name>
</gene>
<dbReference type="GO" id="GO:0008990">
    <property type="term" value="F:rRNA (guanine-N2-)-methyltransferase activity"/>
    <property type="evidence" value="ECO:0007669"/>
    <property type="project" value="InterPro"/>
</dbReference>
<dbReference type="GeneID" id="95375730"/>
<protein>
    <submittedName>
        <fullName evidence="1 2">SAM-dependent methyltransferase</fullName>
    </submittedName>
</protein>
<dbReference type="KEGG" id="pchi:PC41400_13000"/>
<evidence type="ECO:0000313" key="3">
    <source>
        <dbReference type="Proteomes" id="UP000288943"/>
    </source>
</evidence>
<dbReference type="AlphaFoldDB" id="A0A410WW71"/>
<reference evidence="2 3" key="1">
    <citation type="submission" date="2018-01" db="EMBL/GenBank/DDBJ databases">
        <title>The whole genome sequencing and assembly of Paenibacillus chitinolyticus KCCM 41400 strain.</title>
        <authorList>
            <person name="Kim J.-Y."/>
            <person name="Park M.-K."/>
            <person name="Lee Y.-J."/>
            <person name="Yi H."/>
            <person name="Bahn Y.-S."/>
            <person name="Kim J.F."/>
            <person name="Lee D.-W."/>
        </authorList>
    </citation>
    <scope>NUCLEOTIDE SEQUENCE [LARGE SCALE GENOMIC DNA]</scope>
    <source>
        <strain evidence="2 3">KCCM 41400</strain>
    </source>
</reference>
<sequence>MLVTTSYDPASEDVDKAIAAARTLGGRFVPRKRLTLSGLRSRFGENEILLITKEGLKYDFGGPHALFFHPSMALVRYKRLRQGSSDPLLELSGAGRGDAVVDCTAGLASDSILFSFAVGEEGSVTAWEHGRVLAYLLEQGLGSYRTGEAEFDAAMKRVAIRQGDHLDGLRAMEDNSCDIVYFDPMFRAPIQESSGLSPLRSAADDRPLEAAAVEEARRVARRCVILKEGRQSGEFERLGFRETVPTGSKLAYGVIRC</sequence>
<reference evidence="1 4" key="2">
    <citation type="submission" date="2022-05" db="EMBL/GenBank/DDBJ databases">
        <title>Genome Sequencing of Bee-Associated Microbes.</title>
        <authorList>
            <person name="Dunlap C."/>
        </authorList>
    </citation>
    <scope>NUCLEOTIDE SEQUENCE [LARGE SCALE GENOMIC DNA]</scope>
    <source>
        <strain evidence="1 4">NRRL B-23120</strain>
    </source>
</reference>
<evidence type="ECO:0000313" key="4">
    <source>
        <dbReference type="Proteomes" id="UP001527202"/>
    </source>
</evidence>
<dbReference type="PANTHER" id="PTHR36112:SF1">
    <property type="entry name" value="RIBOSOMAL RNA SMALL SUBUNIT METHYLTRANSFERASE J"/>
    <property type="match status" value="1"/>
</dbReference>
<organism evidence="2 3">
    <name type="scientific">Paenibacillus chitinolyticus</name>
    <dbReference type="NCBI Taxonomy" id="79263"/>
    <lineage>
        <taxon>Bacteria</taxon>
        <taxon>Bacillati</taxon>
        <taxon>Bacillota</taxon>
        <taxon>Bacilli</taxon>
        <taxon>Bacillales</taxon>
        <taxon>Paenibacillaceae</taxon>
        <taxon>Paenibacillus</taxon>
    </lineage>
</organism>
<dbReference type="Proteomes" id="UP001527202">
    <property type="component" value="Unassembled WGS sequence"/>
</dbReference>